<gene>
    <name evidence="1" type="ORF">CC84DRAFT_1180054</name>
</gene>
<dbReference type="RefSeq" id="XP_018031325.1">
    <property type="nucleotide sequence ID" value="XM_018180453.1"/>
</dbReference>
<protein>
    <submittedName>
        <fullName evidence="1">Uncharacterized protein</fullName>
    </submittedName>
</protein>
<sequence length="262" mass="27896">MPCVASALHAPSRAGGKMWTASSHARDAPGGGCAVGPAMSVRIGDWKNVDGGCQRGGQTGIRAIRRLPAARSLVVHGIAPAHRGVLTVLPLPTLHYGGHLHRTNTQRARGERVRAVPDKWLDNWHCSTAAASVTTGPCICIPARCQPNGRIRVLVQPRELQPQLHISSFMQIASWATAHAMSRRLAKLFAACKLFVDLVNRAALSAVAGASFSDARRAPMRRQGESKCAFGAAGVVRTGFFAGLSNNTHVISRGKMEPVAIR</sequence>
<reference evidence="1 2" key="1">
    <citation type="submission" date="2016-05" db="EMBL/GenBank/DDBJ databases">
        <title>Comparative analysis of secretome profiles of manganese(II)-oxidizing ascomycete fungi.</title>
        <authorList>
            <consortium name="DOE Joint Genome Institute"/>
            <person name="Zeiner C.A."/>
            <person name="Purvine S.O."/>
            <person name="Zink E.M."/>
            <person name="Wu S."/>
            <person name="Pasa-Tolic L."/>
            <person name="Chaput D.L."/>
            <person name="Haridas S."/>
            <person name="Grigoriev I.V."/>
            <person name="Santelli C.M."/>
            <person name="Hansel C.M."/>
        </authorList>
    </citation>
    <scope>NUCLEOTIDE SEQUENCE [LARGE SCALE GENOMIC DNA]</scope>
    <source>
        <strain evidence="1 2">AP3s5-JAC2a</strain>
    </source>
</reference>
<proteinExistence type="predicted"/>
<dbReference type="AlphaFoldDB" id="A0A177C2U8"/>
<dbReference type="GeneID" id="28763939"/>
<keyword evidence="2" id="KW-1185">Reference proteome</keyword>
<name>A0A177C2U8_9PLEO</name>
<dbReference type="Proteomes" id="UP000077069">
    <property type="component" value="Unassembled WGS sequence"/>
</dbReference>
<dbReference type="EMBL" id="KV441558">
    <property type="protein sequence ID" value="OAG00960.1"/>
    <property type="molecule type" value="Genomic_DNA"/>
</dbReference>
<evidence type="ECO:0000313" key="2">
    <source>
        <dbReference type="Proteomes" id="UP000077069"/>
    </source>
</evidence>
<dbReference type="InParanoid" id="A0A177C2U8"/>
<organism evidence="1 2">
    <name type="scientific">Paraphaeosphaeria sporulosa</name>
    <dbReference type="NCBI Taxonomy" id="1460663"/>
    <lineage>
        <taxon>Eukaryota</taxon>
        <taxon>Fungi</taxon>
        <taxon>Dikarya</taxon>
        <taxon>Ascomycota</taxon>
        <taxon>Pezizomycotina</taxon>
        <taxon>Dothideomycetes</taxon>
        <taxon>Pleosporomycetidae</taxon>
        <taxon>Pleosporales</taxon>
        <taxon>Massarineae</taxon>
        <taxon>Didymosphaeriaceae</taxon>
        <taxon>Paraphaeosphaeria</taxon>
    </lineage>
</organism>
<accession>A0A177C2U8</accession>
<dbReference type="OrthoDB" id="10656825at2759"/>
<evidence type="ECO:0000313" key="1">
    <source>
        <dbReference type="EMBL" id="OAG00960.1"/>
    </source>
</evidence>